<dbReference type="RefSeq" id="WP_014107024.1">
    <property type="nucleotide sequence ID" value="NC_016040.1"/>
</dbReference>
<accession>G5CJ84</accession>
<dbReference type="EMBL" id="JN119830">
    <property type="protein sequence ID" value="AEP14361.1"/>
    <property type="molecule type" value="Genomic_DNA"/>
</dbReference>
<sequence length="367" mass="40535">MKGEMFMARMANDSLETLRNIPLNSIIPSLWPGAHPASDGGRITQWRFPDGLKVNVLADNQGFVAWTHRVNGQRVNAQGPSQGHGALDLVMAVEGGTFQTALHRLVEGSPSLTTRNAAPLQPTLQDAAAFQLPPRDFNPEANWRQVRRYLVEERGLPLWLVREVYETHQVYAGWGHRAGGFLIFPCRPWDQQTVRPHGPEPTGAILRWAQPGTPPPDKYFGQTHPTAKGSRKDAGWWQIGQGRQCVIATEAPIDALTVYAGLHALRFAHHVTIVAGGGQGGFTARQWTGFPTVVVATDRDAAGDGFDTTIRSQVTREQTVLRLQPPAGYKDWNEAWRQDASTMMKTLQGGIQPALTPRRDRDAGLER</sequence>
<protein>
    <recommendedName>
        <fullName evidence="2">Toprim domain-containing protein</fullName>
    </recommendedName>
</protein>
<geneLocation type="plasmid" evidence="1">
    <name>pY0017</name>
</geneLocation>
<evidence type="ECO:0008006" key="2">
    <source>
        <dbReference type="Google" id="ProtNLM"/>
    </source>
</evidence>
<dbReference type="Pfam" id="PF13155">
    <property type="entry name" value="Toprim_2"/>
    <property type="match status" value="1"/>
</dbReference>
<reference evidence="1" key="1">
    <citation type="journal article" date="2011" name="Appl. Environ. Microbiol.">
        <title>Two Large, Related, Cryptic Plasmids from Geographically Distinct Isolates of Sulfobacillus thermotolerans.</title>
        <authorList>
            <person name="Deane S.M."/>
            <person name="Rawlings D.E."/>
        </authorList>
    </citation>
    <scope>NUCLEOTIDE SEQUENCE</scope>
    <source>
        <strain evidence="1">Y0017</strain>
        <plasmid evidence="1">pY0017</plasmid>
    </source>
</reference>
<evidence type="ECO:0000313" key="1">
    <source>
        <dbReference type="EMBL" id="AEP14361.1"/>
    </source>
</evidence>
<dbReference type="AlphaFoldDB" id="G5CJ84"/>
<proteinExistence type="predicted"/>
<organism evidence="1">
    <name type="scientific">Sulfobacillus thermotolerans</name>
    <dbReference type="NCBI Taxonomy" id="338644"/>
    <lineage>
        <taxon>Bacteria</taxon>
        <taxon>Bacillati</taxon>
        <taxon>Bacillota</taxon>
        <taxon>Clostridia</taxon>
        <taxon>Eubacteriales</taxon>
        <taxon>Clostridiales Family XVII. Incertae Sedis</taxon>
        <taxon>Sulfobacillus</taxon>
    </lineage>
</organism>
<gene>
    <name evidence="1" type="primary">orfY45</name>
</gene>
<dbReference type="Gene3D" id="3.40.1360.10">
    <property type="match status" value="1"/>
</dbReference>
<keyword evidence="1" id="KW-0614">Plasmid</keyword>
<name>G5CJ84_9FIRM</name>